<dbReference type="AlphaFoldDB" id="A0A7N0TLJ5"/>
<accession>A0A7N0TLJ5</accession>
<dbReference type="EnsemblPlants" id="Kaladp0039s0651.1.v1.1">
    <property type="protein sequence ID" value="Kaladp0039s0651.1.v1.1.CDS.1"/>
    <property type="gene ID" value="Kaladp0039s0651.v1.1"/>
</dbReference>
<organism evidence="1 2">
    <name type="scientific">Kalanchoe fedtschenkoi</name>
    <name type="common">Lavender scallops</name>
    <name type="synonym">South American air plant</name>
    <dbReference type="NCBI Taxonomy" id="63787"/>
    <lineage>
        <taxon>Eukaryota</taxon>
        <taxon>Viridiplantae</taxon>
        <taxon>Streptophyta</taxon>
        <taxon>Embryophyta</taxon>
        <taxon>Tracheophyta</taxon>
        <taxon>Spermatophyta</taxon>
        <taxon>Magnoliopsida</taxon>
        <taxon>eudicotyledons</taxon>
        <taxon>Gunneridae</taxon>
        <taxon>Pentapetalae</taxon>
        <taxon>Saxifragales</taxon>
        <taxon>Crassulaceae</taxon>
        <taxon>Kalanchoe</taxon>
    </lineage>
</organism>
<evidence type="ECO:0000313" key="1">
    <source>
        <dbReference type="EnsemblPlants" id="Kaladp0039s0651.1.v1.1.CDS.1"/>
    </source>
</evidence>
<name>A0A7N0TLJ5_KALFE</name>
<keyword evidence="2" id="KW-1185">Reference proteome</keyword>
<reference evidence="1" key="1">
    <citation type="submission" date="2021-01" db="UniProtKB">
        <authorList>
            <consortium name="EnsemblPlants"/>
        </authorList>
    </citation>
    <scope>IDENTIFICATION</scope>
</reference>
<proteinExistence type="predicted"/>
<sequence>MGVQNVITTEAKKVGQPWNQTEASSFSTSKILHSVEEIDYEMEAYILRIMNARDQALDRKLLTTRLLFFYFVTNIF</sequence>
<protein>
    <submittedName>
        <fullName evidence="1">Uncharacterized protein</fullName>
    </submittedName>
</protein>
<dbReference type="Proteomes" id="UP000594263">
    <property type="component" value="Unplaced"/>
</dbReference>
<dbReference type="Gramene" id="Kaladp0039s0651.1.v1.1">
    <property type="protein sequence ID" value="Kaladp0039s0651.1.v1.1.CDS.1"/>
    <property type="gene ID" value="Kaladp0039s0651.v1.1"/>
</dbReference>
<evidence type="ECO:0000313" key="2">
    <source>
        <dbReference type="Proteomes" id="UP000594263"/>
    </source>
</evidence>